<dbReference type="Gene3D" id="3.40.30.10">
    <property type="entry name" value="Glutaredoxin"/>
    <property type="match status" value="1"/>
</dbReference>
<keyword evidence="2" id="KW-0732">Signal</keyword>
<dbReference type="RefSeq" id="WP_272090917.1">
    <property type="nucleotide sequence ID" value="NZ_JAQNDL010000003.1"/>
</dbReference>
<accession>A0ABT5EBZ9</accession>
<dbReference type="InterPro" id="IPR036249">
    <property type="entry name" value="Thioredoxin-like_sf"/>
</dbReference>
<dbReference type="PROSITE" id="PS51257">
    <property type="entry name" value="PROKAR_LIPOPROTEIN"/>
    <property type="match status" value="1"/>
</dbReference>
<dbReference type="SUPFAM" id="SSF52833">
    <property type="entry name" value="Thioredoxin-like"/>
    <property type="match status" value="1"/>
</dbReference>
<evidence type="ECO:0000313" key="4">
    <source>
        <dbReference type="Proteomes" id="UP001221686"/>
    </source>
</evidence>
<dbReference type="CDD" id="cd02966">
    <property type="entry name" value="TlpA_like_family"/>
    <property type="match status" value="1"/>
</dbReference>
<comment type="caution">
    <text evidence="3">The sequence shown here is derived from an EMBL/GenBank/DDBJ whole genome shotgun (WGS) entry which is preliminary data.</text>
</comment>
<feature type="chain" id="PRO_5047057844" evidence="2">
    <location>
        <begin position="17"/>
        <end position="182"/>
    </location>
</feature>
<feature type="compositionally biased region" description="Pro residues" evidence="1">
    <location>
        <begin position="23"/>
        <end position="35"/>
    </location>
</feature>
<name>A0ABT5EBZ9_9BACT</name>
<protein>
    <submittedName>
        <fullName evidence="3">TlpA disulfide reductase family protein</fullName>
    </submittedName>
</protein>
<evidence type="ECO:0000313" key="3">
    <source>
        <dbReference type="EMBL" id="MDC0722387.1"/>
    </source>
</evidence>
<feature type="region of interest" description="Disordered" evidence="1">
    <location>
        <begin position="19"/>
        <end position="38"/>
    </location>
</feature>
<feature type="signal peptide" evidence="2">
    <location>
        <begin position="1"/>
        <end position="16"/>
    </location>
</feature>
<gene>
    <name evidence="3" type="ORF">POL25_36195</name>
</gene>
<evidence type="ECO:0000256" key="2">
    <source>
        <dbReference type="SAM" id="SignalP"/>
    </source>
</evidence>
<dbReference type="Proteomes" id="UP001221686">
    <property type="component" value="Unassembled WGS sequence"/>
</dbReference>
<keyword evidence="4" id="KW-1185">Reference proteome</keyword>
<evidence type="ECO:0000256" key="1">
    <source>
        <dbReference type="SAM" id="MobiDB-lite"/>
    </source>
</evidence>
<dbReference type="EMBL" id="JAQNDL010000003">
    <property type="protein sequence ID" value="MDC0722387.1"/>
    <property type="molecule type" value="Genomic_DNA"/>
</dbReference>
<proteinExistence type="predicted"/>
<sequence length="182" mass="18820">MSLSSRVLLLAAVAAAACTRPQTGPPPEPPPPDAPVQPTQAIRHAAGEVLDVTVPLLAGPALPLPSLRGRVVVLELTSAALPSWPASFAAYNDLLREYGPARLAVVVVALDFDRSALSPEPDLRLHGFELGWDPQGALAARLQLGALPTALVLGRDGRIVHVASGPEPSRTLADAVRAALGP</sequence>
<reference evidence="3 4" key="1">
    <citation type="submission" date="2022-11" db="EMBL/GenBank/DDBJ databases">
        <title>Minimal conservation of predation-associated metabolite biosynthetic gene clusters underscores biosynthetic potential of Myxococcota including descriptions for ten novel species: Archangium lansinium sp. nov., Myxococcus landrumus sp. nov., Nannocystis bai.</title>
        <authorList>
            <person name="Ahearne A."/>
            <person name="Stevens C."/>
            <person name="Dowd S."/>
        </authorList>
    </citation>
    <scope>NUCLEOTIDE SEQUENCE [LARGE SCALE GENOMIC DNA]</scope>
    <source>
        <strain evidence="3 4">BB15-2</strain>
    </source>
</reference>
<organism evidence="3 4">
    <name type="scientific">Nannocystis bainbridge</name>
    <dbReference type="NCBI Taxonomy" id="2995303"/>
    <lineage>
        <taxon>Bacteria</taxon>
        <taxon>Pseudomonadati</taxon>
        <taxon>Myxococcota</taxon>
        <taxon>Polyangia</taxon>
        <taxon>Nannocystales</taxon>
        <taxon>Nannocystaceae</taxon>
        <taxon>Nannocystis</taxon>
    </lineage>
</organism>